<dbReference type="EMBL" id="CM044702">
    <property type="protein sequence ID" value="KAI5678662.1"/>
    <property type="molecule type" value="Genomic_DNA"/>
</dbReference>
<evidence type="ECO:0000313" key="2">
    <source>
        <dbReference type="Proteomes" id="UP001060085"/>
    </source>
</evidence>
<sequence length="182" mass="21175">MSNTEVLVSYCENYQEMSNFRNATEEQIKRDLHEAEYALKEAKYPGECFKVVMQRSCVSGSFNMKVILHHEGREWKTNLYSRRDGHAGVVTGGWKKFVEENSLKEFDVCLFTLSTKMKNSIDLKVLIFRIREEGTSAAKEVDSLTKYIPTHPKQQRTMRYPSEAFDEEGNLIIEKKLSLYII</sequence>
<protein>
    <submittedName>
        <fullName evidence="1">Uncharacterized protein</fullName>
    </submittedName>
</protein>
<evidence type="ECO:0000313" key="1">
    <source>
        <dbReference type="EMBL" id="KAI5678662.1"/>
    </source>
</evidence>
<gene>
    <name evidence="1" type="ORF">M9H77_09612</name>
</gene>
<accession>A0ACC0C193</accession>
<keyword evidence="2" id="KW-1185">Reference proteome</keyword>
<name>A0ACC0C193_CATRO</name>
<comment type="caution">
    <text evidence="1">The sequence shown here is derived from an EMBL/GenBank/DDBJ whole genome shotgun (WGS) entry which is preliminary data.</text>
</comment>
<reference evidence="2" key="1">
    <citation type="journal article" date="2023" name="Nat. Plants">
        <title>Single-cell RNA sequencing provides a high-resolution roadmap for understanding the multicellular compartmentation of specialized metabolism.</title>
        <authorList>
            <person name="Sun S."/>
            <person name="Shen X."/>
            <person name="Li Y."/>
            <person name="Li Y."/>
            <person name="Wang S."/>
            <person name="Li R."/>
            <person name="Zhang H."/>
            <person name="Shen G."/>
            <person name="Guo B."/>
            <person name="Wei J."/>
            <person name="Xu J."/>
            <person name="St-Pierre B."/>
            <person name="Chen S."/>
            <person name="Sun C."/>
        </authorList>
    </citation>
    <scope>NUCLEOTIDE SEQUENCE [LARGE SCALE GENOMIC DNA]</scope>
</reference>
<proteinExistence type="predicted"/>
<dbReference type="Proteomes" id="UP001060085">
    <property type="component" value="Linkage Group LG02"/>
</dbReference>
<organism evidence="1 2">
    <name type="scientific">Catharanthus roseus</name>
    <name type="common">Madagascar periwinkle</name>
    <name type="synonym">Vinca rosea</name>
    <dbReference type="NCBI Taxonomy" id="4058"/>
    <lineage>
        <taxon>Eukaryota</taxon>
        <taxon>Viridiplantae</taxon>
        <taxon>Streptophyta</taxon>
        <taxon>Embryophyta</taxon>
        <taxon>Tracheophyta</taxon>
        <taxon>Spermatophyta</taxon>
        <taxon>Magnoliopsida</taxon>
        <taxon>eudicotyledons</taxon>
        <taxon>Gunneridae</taxon>
        <taxon>Pentapetalae</taxon>
        <taxon>asterids</taxon>
        <taxon>lamiids</taxon>
        <taxon>Gentianales</taxon>
        <taxon>Apocynaceae</taxon>
        <taxon>Rauvolfioideae</taxon>
        <taxon>Vinceae</taxon>
        <taxon>Catharanthinae</taxon>
        <taxon>Catharanthus</taxon>
    </lineage>
</organism>